<organism evidence="2 3">
    <name type="scientific">Pandoraea morbifera</name>
    <dbReference type="NCBI Taxonomy" id="2508300"/>
    <lineage>
        <taxon>Bacteria</taxon>
        <taxon>Pseudomonadati</taxon>
        <taxon>Pseudomonadota</taxon>
        <taxon>Betaproteobacteria</taxon>
        <taxon>Burkholderiales</taxon>
        <taxon>Burkholderiaceae</taxon>
        <taxon>Pandoraea</taxon>
    </lineage>
</organism>
<accession>A0A5E4S4W7</accession>
<sequence>MEDLTFYELDSAGASTVTAQDDGFEPEVDTSQGLVVFTSNNEKLTTEDLMEEMRQRLHRVLTFLPASNGNMLLNILAMVEDDKRERLMYYLEREEILSNKTVLMTFLGMMASVNVLEDAISAGDKMEAHLTTRFRAVSNLLVDEFETRLIKALIDASQHVDNLAFKIKDELKNAHNTFKDSVAMFAKTYEVEADKSLEALNNKVIEMMTGIEVKRLQAEKKILQSQSADLKAYIRHALTMAFFATMGGVTLLLIAFKLFF</sequence>
<dbReference type="EMBL" id="CABPSD010000001">
    <property type="protein sequence ID" value="VVD69624.1"/>
    <property type="molecule type" value="Genomic_DNA"/>
</dbReference>
<dbReference type="Proteomes" id="UP000368474">
    <property type="component" value="Unassembled WGS sequence"/>
</dbReference>
<protein>
    <submittedName>
        <fullName evidence="2">Uncharacterized protein</fullName>
    </submittedName>
</protein>
<keyword evidence="1" id="KW-1133">Transmembrane helix</keyword>
<reference evidence="2 3" key="1">
    <citation type="submission" date="2019-08" db="EMBL/GenBank/DDBJ databases">
        <authorList>
            <person name="Peeters C."/>
        </authorList>
    </citation>
    <scope>NUCLEOTIDE SEQUENCE [LARGE SCALE GENOMIC DNA]</scope>
    <source>
        <strain evidence="2 3">LMG 31116</strain>
    </source>
</reference>
<keyword evidence="1" id="KW-0812">Transmembrane</keyword>
<dbReference type="RefSeq" id="WP_150565327.1">
    <property type="nucleotide sequence ID" value="NZ_CABPSD010000001.1"/>
</dbReference>
<proteinExistence type="predicted"/>
<evidence type="ECO:0000313" key="3">
    <source>
        <dbReference type="Proteomes" id="UP000368474"/>
    </source>
</evidence>
<dbReference type="AlphaFoldDB" id="A0A5E4S4W7"/>
<evidence type="ECO:0000256" key="1">
    <source>
        <dbReference type="SAM" id="Phobius"/>
    </source>
</evidence>
<keyword evidence="1" id="KW-0472">Membrane</keyword>
<evidence type="ECO:0000313" key="2">
    <source>
        <dbReference type="EMBL" id="VVD69624.1"/>
    </source>
</evidence>
<name>A0A5E4S4W7_9BURK</name>
<keyword evidence="3" id="KW-1185">Reference proteome</keyword>
<gene>
    <name evidence="2" type="ORF">PMO31116_00532</name>
</gene>
<feature type="transmembrane region" description="Helical" evidence="1">
    <location>
        <begin position="237"/>
        <end position="259"/>
    </location>
</feature>